<dbReference type="PRINTS" id="PR00080">
    <property type="entry name" value="SDRFAMILY"/>
</dbReference>
<dbReference type="NCBIfam" id="NF009499">
    <property type="entry name" value="PRK12859.1"/>
    <property type="match status" value="1"/>
</dbReference>
<dbReference type="GO" id="GO:0016614">
    <property type="term" value="F:oxidoreductase activity, acting on CH-OH group of donors"/>
    <property type="evidence" value="ECO:0007669"/>
    <property type="project" value="UniProtKB-ARBA"/>
</dbReference>
<evidence type="ECO:0000256" key="1">
    <source>
        <dbReference type="ARBA" id="ARBA00006484"/>
    </source>
</evidence>
<evidence type="ECO:0000313" key="3">
    <source>
        <dbReference type="EMBL" id="MBN8251241.1"/>
    </source>
</evidence>
<keyword evidence="2" id="KW-0560">Oxidoreductase</keyword>
<organism evidence="3 4">
    <name type="scientific">Priestia flexa</name>
    <dbReference type="NCBI Taxonomy" id="86664"/>
    <lineage>
        <taxon>Bacteria</taxon>
        <taxon>Bacillati</taxon>
        <taxon>Bacillota</taxon>
        <taxon>Bacilli</taxon>
        <taxon>Bacillales</taxon>
        <taxon>Bacillaceae</taxon>
        <taxon>Priestia</taxon>
    </lineage>
</organism>
<dbReference type="InterPro" id="IPR036291">
    <property type="entry name" value="NAD(P)-bd_dom_sf"/>
</dbReference>
<evidence type="ECO:0000256" key="2">
    <source>
        <dbReference type="ARBA" id="ARBA00023002"/>
    </source>
</evidence>
<dbReference type="EMBL" id="JAEMWV010000003">
    <property type="protein sequence ID" value="MBN8251241.1"/>
    <property type="molecule type" value="Genomic_DNA"/>
</dbReference>
<gene>
    <name evidence="3" type="ORF">JF537_06590</name>
</gene>
<dbReference type="InterPro" id="IPR002347">
    <property type="entry name" value="SDR_fam"/>
</dbReference>
<dbReference type="GO" id="GO:0008206">
    <property type="term" value="P:bile acid metabolic process"/>
    <property type="evidence" value="ECO:0007669"/>
    <property type="project" value="UniProtKB-ARBA"/>
</dbReference>
<sequence>MPKLPNKIAIITGASRSKGIGSAICLELAKQGADIFFTHWSPYDQQMDYFKGEDTSWSEALLTEIKQLGVRCEAMKLDLSKPDAPEYLLKEVEKRLGIPSILVNNATHSIDVNFRALNADVLDDHYRVNVRATLLLTAEFARRLDGKHSGRVINMVSGQDKSPEPGNLAYIATKGAVSTFTKSIAIELASLNITVNAVDPGPTDTGWMNEEFKRTLLPRFPMGRIGNPADAAKLIAFLASDEAAWITGQIIHSDGGFL</sequence>
<dbReference type="Pfam" id="PF13561">
    <property type="entry name" value="adh_short_C2"/>
    <property type="match status" value="1"/>
</dbReference>
<dbReference type="CDD" id="cd05233">
    <property type="entry name" value="SDR_c"/>
    <property type="match status" value="1"/>
</dbReference>
<protein>
    <submittedName>
        <fullName evidence="3">SDR family oxidoreductase</fullName>
    </submittedName>
</protein>
<dbReference type="PRINTS" id="PR00081">
    <property type="entry name" value="GDHRDH"/>
</dbReference>
<dbReference type="AlphaFoldDB" id="A0A8I1SNB3"/>
<dbReference type="Gene3D" id="3.40.50.720">
    <property type="entry name" value="NAD(P)-binding Rossmann-like Domain"/>
    <property type="match status" value="1"/>
</dbReference>
<dbReference type="PANTHER" id="PTHR48107:SF7">
    <property type="entry name" value="RE15974P"/>
    <property type="match status" value="1"/>
</dbReference>
<comment type="caution">
    <text evidence="3">The sequence shown here is derived from an EMBL/GenBank/DDBJ whole genome shotgun (WGS) entry which is preliminary data.</text>
</comment>
<dbReference type="GeneID" id="93682428"/>
<dbReference type="Proteomes" id="UP000664578">
    <property type="component" value="Unassembled WGS sequence"/>
</dbReference>
<proteinExistence type="inferred from homology"/>
<accession>A0A8I1SNB3</accession>
<dbReference type="PANTHER" id="PTHR48107">
    <property type="entry name" value="NADPH-DEPENDENT ALDEHYDE REDUCTASE-LIKE PROTEIN, CHLOROPLASTIC-RELATED"/>
    <property type="match status" value="1"/>
</dbReference>
<reference evidence="3" key="1">
    <citation type="submission" date="2020-12" db="EMBL/GenBank/DDBJ databases">
        <title>PHA producing bacteria isolated from mangrove.</title>
        <authorList>
            <person name="Zheng W."/>
            <person name="Yu S."/>
            <person name="Huang Y."/>
        </authorList>
    </citation>
    <scope>NUCLEOTIDE SEQUENCE</scope>
    <source>
        <strain evidence="3">GN22-4</strain>
    </source>
</reference>
<comment type="similarity">
    <text evidence="1">Belongs to the short-chain dehydrogenases/reductases (SDR) family.</text>
</comment>
<dbReference type="RefSeq" id="WP_206782356.1">
    <property type="nucleotide sequence ID" value="NZ_CM125968.1"/>
</dbReference>
<evidence type="ECO:0000313" key="4">
    <source>
        <dbReference type="Proteomes" id="UP000664578"/>
    </source>
</evidence>
<dbReference type="NCBIfam" id="NF009389">
    <property type="entry name" value="PRK12748.1"/>
    <property type="match status" value="1"/>
</dbReference>
<dbReference type="FunFam" id="3.40.50.720:FF:000084">
    <property type="entry name" value="Short-chain dehydrogenase reductase"/>
    <property type="match status" value="1"/>
</dbReference>
<dbReference type="SUPFAM" id="SSF51735">
    <property type="entry name" value="NAD(P)-binding Rossmann-fold domains"/>
    <property type="match status" value="1"/>
</dbReference>
<name>A0A8I1SNB3_9BACI</name>